<proteinExistence type="predicted"/>
<name>A0ABZ0Z1V0_9CAUD</name>
<reference evidence="1 2" key="1">
    <citation type="submission" date="2023-11" db="EMBL/GenBank/DDBJ databases">
        <authorList>
            <person name="Cook R."/>
            <person name="Crisci M."/>
            <person name="Pye H."/>
            <person name="Adriaenssens E."/>
            <person name="Santini J."/>
        </authorList>
    </citation>
    <scope>NUCLEOTIDE SEQUENCE [LARGE SCALE GENOMIC DNA]</scope>
    <source>
        <strain evidence="1">Lak_Megaphage_RVC_JS4_GC31</strain>
    </source>
</reference>
<dbReference type="EMBL" id="OR769222">
    <property type="protein sequence ID" value="WQJ52994.1"/>
    <property type="molecule type" value="Genomic_DNA"/>
</dbReference>
<dbReference type="InterPro" id="IPR025518">
    <property type="entry name" value="DUF4406"/>
</dbReference>
<dbReference type="Proteomes" id="UP001349343">
    <property type="component" value="Segment"/>
</dbReference>
<protein>
    <submittedName>
        <fullName evidence="1">Nucleoside 2-deoxyribosyltransferase</fullName>
    </submittedName>
</protein>
<organism evidence="1 2">
    <name type="scientific">phage Lak_Megaphage_RVC_JS4_GC31</name>
    <dbReference type="NCBI Taxonomy" id="3109228"/>
    <lineage>
        <taxon>Viruses</taxon>
        <taxon>Duplodnaviria</taxon>
        <taxon>Heunggongvirae</taxon>
        <taxon>Uroviricota</taxon>
        <taxon>Caudoviricetes</taxon>
        <taxon>Caudoviricetes code 15 clade</taxon>
    </lineage>
</organism>
<keyword evidence="2" id="KW-1185">Reference proteome</keyword>
<dbReference type="Gene3D" id="3.40.50.10400">
    <property type="entry name" value="Hypothetical protein PA1492"/>
    <property type="match status" value="1"/>
</dbReference>
<dbReference type="SUPFAM" id="SSF52309">
    <property type="entry name" value="N-(deoxy)ribosyltransferase-like"/>
    <property type="match status" value="1"/>
</dbReference>
<dbReference type="Pfam" id="PF14359">
    <property type="entry name" value="DUF4406"/>
    <property type="match status" value="1"/>
</dbReference>
<evidence type="ECO:0000313" key="1">
    <source>
        <dbReference type="EMBL" id="WQJ52994.1"/>
    </source>
</evidence>
<sequence length="112" mass="13147">MKKIVYISLPMAGVEDTIWERYEYAKKYIKETPGFEDATIISPINISNFAPGHAISCERTHSYGWYIGRDVERLCDCTDIFMCDGWENSRGCRIEHETAKIMEINRHYMEKK</sequence>
<evidence type="ECO:0000313" key="2">
    <source>
        <dbReference type="Proteomes" id="UP001349343"/>
    </source>
</evidence>
<accession>A0ABZ0Z1V0</accession>